<dbReference type="SMART" id="SM00448">
    <property type="entry name" value="REC"/>
    <property type="match status" value="1"/>
</dbReference>
<evidence type="ECO:0000259" key="1">
    <source>
        <dbReference type="PROSITE" id="PS50110"/>
    </source>
</evidence>
<dbReference type="Gene3D" id="3.40.50.2300">
    <property type="match status" value="1"/>
</dbReference>
<protein>
    <recommendedName>
        <fullName evidence="1">Response regulatory domain-containing protein</fullName>
    </recommendedName>
</protein>
<accession>X1FNR0</accession>
<dbReference type="AlphaFoldDB" id="X1FNR0"/>
<evidence type="ECO:0000313" key="2">
    <source>
        <dbReference type="EMBL" id="GAH34155.1"/>
    </source>
</evidence>
<dbReference type="CDD" id="cd17535">
    <property type="entry name" value="REC_NarL-like"/>
    <property type="match status" value="1"/>
</dbReference>
<proteinExistence type="predicted"/>
<dbReference type="InterPro" id="IPR011006">
    <property type="entry name" value="CheY-like_superfamily"/>
</dbReference>
<dbReference type="SUPFAM" id="SSF52172">
    <property type="entry name" value="CheY-like"/>
    <property type="match status" value="1"/>
</dbReference>
<organism evidence="2">
    <name type="scientific">marine sediment metagenome</name>
    <dbReference type="NCBI Taxonomy" id="412755"/>
    <lineage>
        <taxon>unclassified sequences</taxon>
        <taxon>metagenomes</taxon>
        <taxon>ecological metagenomes</taxon>
    </lineage>
</organism>
<name>X1FNR0_9ZZZZ</name>
<dbReference type="EMBL" id="BARU01010545">
    <property type="protein sequence ID" value="GAH34155.1"/>
    <property type="molecule type" value="Genomic_DNA"/>
</dbReference>
<dbReference type="PANTHER" id="PTHR45566:SF2">
    <property type="entry name" value="NARL SUBFAMILY"/>
    <property type="match status" value="1"/>
</dbReference>
<dbReference type="PROSITE" id="PS50110">
    <property type="entry name" value="RESPONSE_REGULATORY"/>
    <property type="match status" value="1"/>
</dbReference>
<reference evidence="2" key="1">
    <citation type="journal article" date="2014" name="Front. Microbiol.">
        <title>High frequency of phylogenetically diverse reductive dehalogenase-homologous genes in deep subseafloor sedimentary metagenomes.</title>
        <authorList>
            <person name="Kawai M."/>
            <person name="Futagami T."/>
            <person name="Toyoda A."/>
            <person name="Takaki Y."/>
            <person name="Nishi S."/>
            <person name="Hori S."/>
            <person name="Arai W."/>
            <person name="Tsubouchi T."/>
            <person name="Morono Y."/>
            <person name="Uchiyama I."/>
            <person name="Ito T."/>
            <person name="Fujiyama A."/>
            <person name="Inagaki F."/>
            <person name="Takami H."/>
        </authorList>
    </citation>
    <scope>NUCLEOTIDE SEQUENCE</scope>
    <source>
        <strain evidence="2">Expedition CK06-06</strain>
    </source>
</reference>
<comment type="caution">
    <text evidence="2">The sequence shown here is derived from an EMBL/GenBank/DDBJ whole genome shotgun (WGS) entry which is preliminary data.</text>
</comment>
<dbReference type="InterPro" id="IPR058245">
    <property type="entry name" value="NreC/VraR/RcsB-like_REC"/>
</dbReference>
<gene>
    <name evidence="2" type="ORF">S03H2_20073</name>
</gene>
<dbReference type="InterPro" id="IPR051015">
    <property type="entry name" value="EvgA-like"/>
</dbReference>
<feature type="non-terminal residue" evidence="2">
    <location>
        <position position="103"/>
    </location>
</feature>
<dbReference type="PANTHER" id="PTHR45566">
    <property type="entry name" value="HTH-TYPE TRANSCRIPTIONAL REGULATOR YHJB-RELATED"/>
    <property type="match status" value="1"/>
</dbReference>
<dbReference type="Pfam" id="PF00072">
    <property type="entry name" value="Response_reg"/>
    <property type="match status" value="1"/>
</dbReference>
<sequence length="103" mass="11372">MINVLIADDHTIFRAGLRQILNETPDITVVDEASNGREALAQLGQAQYDVILLDISMPGESGVEILKQIKNIRPDQVVLILSMHQEEQYALRVLRAGASGYVT</sequence>
<feature type="domain" description="Response regulatory" evidence="1">
    <location>
        <begin position="3"/>
        <end position="103"/>
    </location>
</feature>
<dbReference type="GO" id="GO:0000160">
    <property type="term" value="P:phosphorelay signal transduction system"/>
    <property type="evidence" value="ECO:0007669"/>
    <property type="project" value="InterPro"/>
</dbReference>
<dbReference type="InterPro" id="IPR001789">
    <property type="entry name" value="Sig_transdc_resp-reg_receiver"/>
</dbReference>